<reference evidence="3 4" key="1">
    <citation type="journal article" date="2016" name="Nat. Commun.">
        <title>Thousands of microbial genomes shed light on interconnected biogeochemical processes in an aquifer system.</title>
        <authorList>
            <person name="Anantharaman K."/>
            <person name="Brown C.T."/>
            <person name="Hug L.A."/>
            <person name="Sharon I."/>
            <person name="Castelle C.J."/>
            <person name="Probst A.J."/>
            <person name="Thomas B.C."/>
            <person name="Singh A."/>
            <person name="Wilkins M.J."/>
            <person name="Karaoz U."/>
            <person name="Brodie E.L."/>
            <person name="Williams K.H."/>
            <person name="Hubbard S.S."/>
            <person name="Banfield J.F."/>
        </authorList>
    </citation>
    <scope>NUCLEOTIDE SEQUENCE [LARGE SCALE GENOMIC DNA]</scope>
</reference>
<organism evidence="3 4">
    <name type="scientific">Candidatus Taylorbacteria bacterium RIFCSPLOWO2_02_FULL_46_40</name>
    <dbReference type="NCBI Taxonomy" id="1802329"/>
    <lineage>
        <taxon>Bacteria</taxon>
        <taxon>Candidatus Tayloriibacteriota</taxon>
    </lineage>
</organism>
<dbReference type="Proteomes" id="UP000176429">
    <property type="component" value="Unassembled WGS sequence"/>
</dbReference>
<feature type="compositionally biased region" description="Basic and acidic residues" evidence="1">
    <location>
        <begin position="145"/>
        <end position="158"/>
    </location>
</feature>
<keyword evidence="2" id="KW-0812">Transmembrane</keyword>
<keyword evidence="2" id="KW-1133">Transmembrane helix</keyword>
<feature type="compositionally biased region" description="Polar residues" evidence="1">
    <location>
        <begin position="133"/>
        <end position="144"/>
    </location>
</feature>
<evidence type="ECO:0000313" key="4">
    <source>
        <dbReference type="Proteomes" id="UP000176429"/>
    </source>
</evidence>
<dbReference type="Pfam" id="PF12666">
    <property type="entry name" value="PrgI"/>
    <property type="match status" value="1"/>
</dbReference>
<name>A0A1G2NZP6_9BACT</name>
<feature type="region of interest" description="Disordered" evidence="1">
    <location>
        <begin position="131"/>
        <end position="158"/>
    </location>
</feature>
<keyword evidence="2" id="KW-0472">Membrane</keyword>
<proteinExistence type="predicted"/>
<protein>
    <recommendedName>
        <fullName evidence="5">PrgI family protein</fullName>
    </recommendedName>
</protein>
<gene>
    <name evidence="3" type="ORF">A3H68_01090</name>
</gene>
<sequence length="158" mass="17962">MRFQVPQFINVEDKIFGPLTLKQFLYLAGGGGFCLLFYRFLPVFLAILLMIPAVGLSLMLAFYKVNNKPFVNIVESAFKYSTSNKLYIWNKNRKKREDRSARTSTRSGSPVVVPHLGGGKLKDLAWNLDTKENLNPGTQETMQTPREKTTPEEIKSNN</sequence>
<feature type="transmembrane region" description="Helical" evidence="2">
    <location>
        <begin position="21"/>
        <end position="38"/>
    </location>
</feature>
<evidence type="ECO:0008006" key="5">
    <source>
        <dbReference type="Google" id="ProtNLM"/>
    </source>
</evidence>
<dbReference type="EMBL" id="MHSH01000043">
    <property type="protein sequence ID" value="OHA40939.1"/>
    <property type="molecule type" value="Genomic_DNA"/>
</dbReference>
<evidence type="ECO:0000256" key="1">
    <source>
        <dbReference type="SAM" id="MobiDB-lite"/>
    </source>
</evidence>
<feature type="transmembrane region" description="Helical" evidence="2">
    <location>
        <begin position="44"/>
        <end position="63"/>
    </location>
</feature>
<evidence type="ECO:0000313" key="3">
    <source>
        <dbReference type="EMBL" id="OHA40939.1"/>
    </source>
</evidence>
<dbReference type="AlphaFoldDB" id="A0A1G2NZP6"/>
<evidence type="ECO:0000256" key="2">
    <source>
        <dbReference type="SAM" id="Phobius"/>
    </source>
</evidence>
<feature type="region of interest" description="Disordered" evidence="1">
    <location>
        <begin position="93"/>
        <end position="119"/>
    </location>
</feature>
<dbReference type="InterPro" id="IPR024414">
    <property type="entry name" value="Uncharacterised_PrgI"/>
</dbReference>
<comment type="caution">
    <text evidence="3">The sequence shown here is derived from an EMBL/GenBank/DDBJ whole genome shotgun (WGS) entry which is preliminary data.</text>
</comment>
<accession>A0A1G2NZP6</accession>